<accession>A0AC61S0C9</accession>
<evidence type="ECO:0000313" key="1">
    <source>
        <dbReference type="EMBL" id="TGY97794.1"/>
    </source>
</evidence>
<dbReference type="EMBL" id="SRYA01000004">
    <property type="protein sequence ID" value="TGY97794.1"/>
    <property type="molecule type" value="Genomic_DNA"/>
</dbReference>
<name>A0AC61S0C9_9FIRM</name>
<protein>
    <submittedName>
        <fullName evidence="1">Uncharacterized protein</fullName>
    </submittedName>
</protein>
<comment type="caution">
    <text evidence="1">The sequence shown here is derived from an EMBL/GenBank/DDBJ whole genome shotgun (WGS) entry which is preliminary data.</text>
</comment>
<reference evidence="1" key="1">
    <citation type="submission" date="2019-04" db="EMBL/GenBank/DDBJ databases">
        <title>Microbes associate with the intestines of laboratory mice.</title>
        <authorList>
            <person name="Navarre W."/>
            <person name="Wong E."/>
            <person name="Huang K."/>
            <person name="Tropini C."/>
            <person name="Ng K."/>
            <person name="Yu B."/>
        </authorList>
    </citation>
    <scope>NUCLEOTIDE SEQUENCE</scope>
    <source>
        <strain evidence="1">NM01_1-7b</strain>
    </source>
</reference>
<dbReference type="Proteomes" id="UP000304953">
    <property type="component" value="Unassembled WGS sequence"/>
</dbReference>
<keyword evidence="2" id="KW-1185">Reference proteome</keyword>
<sequence>MKKLNLIWMILLCFLLTACGSEFAKREYNSDEKISQKADRYAKEISVGNFTDQEYSLTISKFNGRETIWNETFAENQNMEIDLSFCLSKGQAKIVHIDNDNHVTTLLECSPETSTDGFITKTVSLQKGQNRLKIVGYDCEDIDLKIQY</sequence>
<evidence type="ECO:0000313" key="2">
    <source>
        <dbReference type="Proteomes" id="UP000304953"/>
    </source>
</evidence>
<organism evidence="1 2">
    <name type="scientific">Petralouisia muris</name>
    <dbReference type="NCBI Taxonomy" id="3032872"/>
    <lineage>
        <taxon>Bacteria</taxon>
        <taxon>Bacillati</taxon>
        <taxon>Bacillota</taxon>
        <taxon>Clostridia</taxon>
        <taxon>Lachnospirales</taxon>
        <taxon>Lachnospiraceae</taxon>
        <taxon>Petralouisia</taxon>
    </lineage>
</organism>
<gene>
    <name evidence="1" type="ORF">E5329_02760</name>
</gene>
<proteinExistence type="predicted"/>